<evidence type="ECO:0000313" key="1">
    <source>
        <dbReference type="EMBL" id="PQQ67831.1"/>
    </source>
</evidence>
<proteinExistence type="predicted"/>
<comment type="caution">
    <text evidence="1">The sequence shown here is derived from an EMBL/GenBank/DDBJ whole genome shotgun (WGS) entry which is preliminary data.</text>
</comment>
<sequence>MISQYKNYPNYDFFKEKIEEETKSANSKNMYSEKRYNTRNTLKEINEIVERKSFIKFFEYEIPFPLKYPALKINESVTKLDNLKCTMFKSGVLVEGDIKKEIVFFTPENKYMIRYKDKHLDTCFSSIKSITTNIPFQCFGEFKEIDKEYVAEVESASVDREDVVDILSKPFTCSICGEKLFRMLKEKIVIKISVILLKKNYVYL</sequence>
<dbReference type="OrthoDB" id="9979152at2"/>
<protein>
    <recommendedName>
        <fullName evidence="3">SipL SPOCS domain-containing protein</fullName>
    </recommendedName>
</protein>
<dbReference type="RefSeq" id="WP_105368492.1">
    <property type="nucleotide sequence ID" value="NZ_DAONOL010000016.1"/>
</dbReference>
<name>A0A2S8RDI0_9FIRM</name>
<dbReference type="AlphaFoldDB" id="A0A2S8RDI0"/>
<organism evidence="1 2">
    <name type="scientific">Acetivibrio saccincola</name>
    <dbReference type="NCBI Taxonomy" id="1677857"/>
    <lineage>
        <taxon>Bacteria</taxon>
        <taxon>Bacillati</taxon>
        <taxon>Bacillota</taxon>
        <taxon>Clostridia</taxon>
        <taxon>Eubacteriales</taxon>
        <taxon>Oscillospiraceae</taxon>
        <taxon>Acetivibrio</taxon>
    </lineage>
</organism>
<evidence type="ECO:0000313" key="2">
    <source>
        <dbReference type="Proteomes" id="UP000239720"/>
    </source>
</evidence>
<reference evidence="1 2" key="1">
    <citation type="journal article" date="2018" name="Syst. Appl. Microbiol.">
        <title>Characterization and high-quality draft genome sequence of Herbivorax saccincola A7, an anaerobic, alkaliphilic, thermophilic, cellulolytic, and xylanolytic bacterium.</title>
        <authorList>
            <person name="Aikawa S."/>
            <person name="Baramee S."/>
            <person name="Sermsathanaswadi J."/>
            <person name="Thianheng P."/>
            <person name="Tachaapaikoon C."/>
            <person name="Shikata A."/>
            <person name="Waeonukul R."/>
            <person name="Pason P."/>
            <person name="Ratanakhanokchai K."/>
            <person name="Kosugi A."/>
        </authorList>
    </citation>
    <scope>NUCLEOTIDE SEQUENCE [LARGE SCALE GENOMIC DNA]</scope>
    <source>
        <strain evidence="1 2">A7</strain>
    </source>
</reference>
<accession>A0A2S8RDI0</accession>
<evidence type="ECO:0008006" key="3">
    <source>
        <dbReference type="Google" id="ProtNLM"/>
    </source>
</evidence>
<gene>
    <name evidence="1" type="ORF">B9R14_14435</name>
</gene>
<dbReference type="EMBL" id="NEMB01000003">
    <property type="protein sequence ID" value="PQQ67831.1"/>
    <property type="molecule type" value="Genomic_DNA"/>
</dbReference>
<dbReference type="Proteomes" id="UP000239720">
    <property type="component" value="Unassembled WGS sequence"/>
</dbReference>